<reference evidence="2 4" key="2">
    <citation type="submission" date="2018-10" db="EMBL/GenBank/DDBJ databases">
        <title>Genomic Encyclopedia of Archaeal and Bacterial Type Strains, Phase II (KMG-II): from individual species to whole genera.</title>
        <authorList>
            <person name="Goeker M."/>
        </authorList>
    </citation>
    <scope>NUCLEOTIDE SEQUENCE [LARGE SCALE GENOMIC DNA]</scope>
    <source>
        <strain evidence="2 4">DSM 21886</strain>
    </source>
</reference>
<evidence type="ECO:0000313" key="3">
    <source>
        <dbReference type="Proteomes" id="UP000233767"/>
    </source>
</evidence>
<evidence type="ECO:0000313" key="1">
    <source>
        <dbReference type="EMBL" id="PKW20412.1"/>
    </source>
</evidence>
<keyword evidence="3" id="KW-1185">Reference proteome</keyword>
<name>A0A497TWQ5_9FLAO</name>
<sequence length="200" mass="22920">MKTNKEIEVPAIHPADCPPLSTNCSDDPLMRYLKTLSYSGRAEWLKKYGDAICKYDLYGCIENSHAICSTKFEDMAREHGDNRTTGIVFYSLSWKDLEDFIKNQNLHCYSGYIAFDLEGGIAKPRRADYTQDESVYSVPLFEGIKKVHGNINTIYFTRAIVPFKEKQGIVIREGVIFKVEDAFGKHFYYDISDDPAKKDK</sequence>
<evidence type="ECO:0000313" key="2">
    <source>
        <dbReference type="EMBL" id="RLJ23631.1"/>
    </source>
</evidence>
<evidence type="ECO:0000313" key="4">
    <source>
        <dbReference type="Proteomes" id="UP000275027"/>
    </source>
</evidence>
<reference evidence="1 3" key="1">
    <citation type="submission" date="2017-12" db="EMBL/GenBank/DDBJ databases">
        <title>Genomic Encyclopedia of Type Strains, Phase III (KMG-III): the genomes of soil and plant-associated and newly described type strains.</title>
        <authorList>
            <person name="Whitman W."/>
        </authorList>
    </citation>
    <scope>NUCLEOTIDE SEQUENCE [LARGE SCALE GENOMIC DNA]</scope>
    <source>
        <strain evidence="1 3">IP-10</strain>
    </source>
</reference>
<dbReference type="EMBL" id="RCCB01000014">
    <property type="protein sequence ID" value="RLJ23631.1"/>
    <property type="molecule type" value="Genomic_DNA"/>
</dbReference>
<dbReference type="Proteomes" id="UP000275027">
    <property type="component" value="Unassembled WGS sequence"/>
</dbReference>
<organism evidence="2 4">
    <name type="scientific">Flavobacterium lindanitolerans</name>
    <dbReference type="NCBI Taxonomy" id="428988"/>
    <lineage>
        <taxon>Bacteria</taxon>
        <taxon>Pseudomonadati</taxon>
        <taxon>Bacteroidota</taxon>
        <taxon>Flavobacteriia</taxon>
        <taxon>Flavobacteriales</taxon>
        <taxon>Flavobacteriaceae</taxon>
        <taxon>Flavobacterium</taxon>
    </lineage>
</organism>
<dbReference type="EMBL" id="PJND01000010">
    <property type="protein sequence ID" value="PKW20412.1"/>
    <property type="molecule type" value="Genomic_DNA"/>
</dbReference>
<comment type="caution">
    <text evidence="2">The sequence shown here is derived from an EMBL/GenBank/DDBJ whole genome shotgun (WGS) entry which is preliminary data.</text>
</comment>
<dbReference type="Proteomes" id="UP000233767">
    <property type="component" value="Unassembled WGS sequence"/>
</dbReference>
<proteinExistence type="predicted"/>
<dbReference type="RefSeq" id="WP_143395056.1">
    <property type="nucleotide sequence ID" value="NZ_PJND01000010.1"/>
</dbReference>
<gene>
    <name evidence="1" type="ORF">B0G92_3124</name>
    <name evidence="2" type="ORF">CLV50_2904</name>
</gene>
<dbReference type="AlphaFoldDB" id="A0A497TWQ5"/>
<protein>
    <submittedName>
        <fullName evidence="2">Uncharacterized protein</fullName>
    </submittedName>
</protein>
<accession>A0A497TWQ5</accession>